<keyword evidence="15" id="KW-0804">Transcription</keyword>
<keyword evidence="22" id="KW-1185">Reference proteome</keyword>
<dbReference type="Pfam" id="PF17811">
    <property type="entry name" value="JHD"/>
    <property type="match status" value="1"/>
</dbReference>
<keyword evidence="9" id="KW-0862">Zinc</keyword>
<evidence type="ECO:0000256" key="7">
    <source>
        <dbReference type="ARBA" id="ARBA00022723"/>
    </source>
</evidence>
<keyword evidence="11" id="KW-0223">Dioxygenase</keyword>
<evidence type="ECO:0000313" key="21">
    <source>
        <dbReference type="EMBL" id="KAI9637681.1"/>
    </source>
</evidence>
<evidence type="ECO:0000256" key="8">
    <source>
        <dbReference type="ARBA" id="ARBA00022771"/>
    </source>
</evidence>
<evidence type="ECO:0000256" key="2">
    <source>
        <dbReference type="ARBA" id="ARBA00003909"/>
    </source>
</evidence>
<feature type="domain" description="JmjC" evidence="20">
    <location>
        <begin position="364"/>
        <end position="515"/>
    </location>
</feature>
<comment type="similarity">
    <text evidence="4">Belongs to the JHDM1 histone demethylase family.</text>
</comment>
<dbReference type="Gene3D" id="3.30.40.10">
    <property type="entry name" value="Zinc/RING finger domain, C3HC4 (zinc finger)"/>
    <property type="match status" value="1"/>
</dbReference>
<evidence type="ECO:0000256" key="13">
    <source>
        <dbReference type="ARBA" id="ARBA00023004"/>
    </source>
</evidence>
<dbReference type="InterPro" id="IPR011011">
    <property type="entry name" value="Znf_FYVE_PHD"/>
</dbReference>
<dbReference type="Pfam" id="PF02373">
    <property type="entry name" value="JmjC"/>
    <property type="match status" value="1"/>
</dbReference>
<dbReference type="GO" id="GO:0140680">
    <property type="term" value="F:histone H3K36me/H3K36me2 demethylase activity"/>
    <property type="evidence" value="ECO:0007669"/>
    <property type="project" value="UniProtKB-EC"/>
</dbReference>
<accession>A0AA38LXS1</accession>
<feature type="region of interest" description="Disordered" evidence="19">
    <location>
        <begin position="746"/>
        <end position="771"/>
    </location>
</feature>
<dbReference type="AlphaFoldDB" id="A0AA38LXS1"/>
<comment type="cofactor">
    <cofactor evidence="1">
        <name>Fe(2+)</name>
        <dbReference type="ChEBI" id="CHEBI:29033"/>
    </cofactor>
</comment>
<dbReference type="InterPro" id="IPR013083">
    <property type="entry name" value="Znf_RING/FYVE/PHD"/>
</dbReference>
<dbReference type="CDD" id="cd15517">
    <property type="entry name" value="PHD_TCF19_like"/>
    <property type="match status" value="1"/>
</dbReference>
<feature type="region of interest" description="Disordered" evidence="19">
    <location>
        <begin position="1"/>
        <end position="26"/>
    </location>
</feature>
<feature type="compositionally biased region" description="Low complexity" evidence="19">
    <location>
        <begin position="760"/>
        <end position="771"/>
    </location>
</feature>
<evidence type="ECO:0000256" key="4">
    <source>
        <dbReference type="ARBA" id="ARBA00008037"/>
    </source>
</evidence>
<evidence type="ECO:0000256" key="11">
    <source>
        <dbReference type="ARBA" id="ARBA00022964"/>
    </source>
</evidence>
<dbReference type="EC" id="1.14.11.27" evidence="5"/>
<evidence type="ECO:0000256" key="18">
    <source>
        <dbReference type="ARBA" id="ARBA00047915"/>
    </source>
</evidence>
<keyword evidence="13" id="KW-0408">Iron</keyword>
<comment type="caution">
    <text evidence="21">The sequence shown here is derived from an EMBL/GenBank/DDBJ whole genome shotgun (WGS) entry which is preliminary data.</text>
</comment>
<gene>
    <name evidence="21" type="ORF">MKK02DRAFT_32470</name>
</gene>
<keyword evidence="10" id="KW-0156">Chromatin regulator</keyword>
<name>A0AA38LXS1_9TREE</name>
<dbReference type="PANTHER" id="PTHR23123">
    <property type="entry name" value="PHD/F-BOX CONTAINING PROTEIN"/>
    <property type="match status" value="1"/>
</dbReference>
<evidence type="ECO:0000256" key="10">
    <source>
        <dbReference type="ARBA" id="ARBA00022853"/>
    </source>
</evidence>
<evidence type="ECO:0000256" key="14">
    <source>
        <dbReference type="ARBA" id="ARBA00023015"/>
    </source>
</evidence>
<keyword evidence="16" id="KW-0539">Nucleus</keyword>
<dbReference type="PROSITE" id="PS01359">
    <property type="entry name" value="ZF_PHD_1"/>
    <property type="match status" value="1"/>
</dbReference>
<dbReference type="RefSeq" id="XP_052947458.1">
    <property type="nucleotide sequence ID" value="XM_053088509.1"/>
</dbReference>
<reference evidence="21" key="1">
    <citation type="journal article" date="2022" name="G3 (Bethesda)">
        <title>High quality genome of the basidiomycete yeast Dioszegia hungarica PDD-24b-2 isolated from cloud water.</title>
        <authorList>
            <person name="Jarrige D."/>
            <person name="Haridas S."/>
            <person name="Bleykasten-Grosshans C."/>
            <person name="Joly M."/>
            <person name="Nadalig T."/>
            <person name="Sancelme M."/>
            <person name="Vuilleumier S."/>
            <person name="Grigoriev I.V."/>
            <person name="Amato P."/>
            <person name="Bringel F."/>
        </authorList>
    </citation>
    <scope>NUCLEOTIDE SEQUENCE</scope>
    <source>
        <strain evidence="21">PDD-24b-2</strain>
    </source>
</reference>
<comment type="subcellular location">
    <subcellularLocation>
        <location evidence="3">Nucleus</location>
    </subcellularLocation>
</comment>
<dbReference type="PROSITE" id="PS51184">
    <property type="entry name" value="JMJC"/>
    <property type="match status" value="1"/>
</dbReference>
<dbReference type="InterPro" id="IPR050690">
    <property type="entry name" value="JHDM1_Histone_Demethylase"/>
</dbReference>
<dbReference type="SMART" id="SM00249">
    <property type="entry name" value="PHD"/>
    <property type="match status" value="1"/>
</dbReference>
<evidence type="ECO:0000256" key="3">
    <source>
        <dbReference type="ARBA" id="ARBA00004123"/>
    </source>
</evidence>
<evidence type="ECO:0000256" key="17">
    <source>
        <dbReference type="ARBA" id="ARBA00031083"/>
    </source>
</evidence>
<dbReference type="EMBL" id="JAKWFO010000004">
    <property type="protein sequence ID" value="KAI9637681.1"/>
    <property type="molecule type" value="Genomic_DNA"/>
</dbReference>
<feature type="compositionally biased region" description="Basic and acidic residues" evidence="19">
    <location>
        <begin position="161"/>
        <end position="170"/>
    </location>
</feature>
<evidence type="ECO:0000256" key="15">
    <source>
        <dbReference type="ARBA" id="ARBA00023163"/>
    </source>
</evidence>
<comment type="function">
    <text evidence="2">Histone demethylase that specifically demethylates 'Lys-36' of histone H3, thereby playing a central role in histone code.</text>
</comment>
<dbReference type="GeneID" id="77727714"/>
<keyword evidence="7" id="KW-0479">Metal-binding</keyword>
<evidence type="ECO:0000256" key="1">
    <source>
        <dbReference type="ARBA" id="ARBA00001954"/>
    </source>
</evidence>
<evidence type="ECO:0000256" key="12">
    <source>
        <dbReference type="ARBA" id="ARBA00023002"/>
    </source>
</evidence>
<dbReference type="InterPro" id="IPR041070">
    <property type="entry name" value="JHD"/>
</dbReference>
<dbReference type="GO" id="GO:0005634">
    <property type="term" value="C:nucleus"/>
    <property type="evidence" value="ECO:0007669"/>
    <property type="project" value="UniProtKB-SubCell"/>
</dbReference>
<feature type="region of interest" description="Disordered" evidence="19">
    <location>
        <begin position="649"/>
        <end position="674"/>
    </location>
</feature>
<dbReference type="SUPFAM" id="SSF57903">
    <property type="entry name" value="FYVE/PHD zinc finger"/>
    <property type="match status" value="1"/>
</dbReference>
<comment type="catalytic activity">
    <reaction evidence="18">
        <text>N(6),N(6)-dimethyl-L-lysyl(36)-[histone H3] + 2 2-oxoglutarate + 2 O2 = L-lysyl(36)-[histone H3] + 2 formaldehyde + 2 succinate + 2 CO2</text>
        <dbReference type="Rhea" id="RHEA:42032"/>
        <dbReference type="Rhea" id="RHEA-COMP:9785"/>
        <dbReference type="Rhea" id="RHEA-COMP:9787"/>
        <dbReference type="ChEBI" id="CHEBI:15379"/>
        <dbReference type="ChEBI" id="CHEBI:16526"/>
        <dbReference type="ChEBI" id="CHEBI:16810"/>
        <dbReference type="ChEBI" id="CHEBI:16842"/>
        <dbReference type="ChEBI" id="CHEBI:29969"/>
        <dbReference type="ChEBI" id="CHEBI:30031"/>
        <dbReference type="ChEBI" id="CHEBI:61976"/>
        <dbReference type="EC" id="1.14.11.27"/>
    </reaction>
</comment>
<evidence type="ECO:0000256" key="9">
    <source>
        <dbReference type="ARBA" id="ARBA00022833"/>
    </source>
</evidence>
<evidence type="ECO:0000259" key="20">
    <source>
        <dbReference type="PROSITE" id="PS51184"/>
    </source>
</evidence>
<organism evidence="21 22">
    <name type="scientific">Dioszegia hungarica</name>
    <dbReference type="NCBI Taxonomy" id="4972"/>
    <lineage>
        <taxon>Eukaryota</taxon>
        <taxon>Fungi</taxon>
        <taxon>Dikarya</taxon>
        <taxon>Basidiomycota</taxon>
        <taxon>Agaricomycotina</taxon>
        <taxon>Tremellomycetes</taxon>
        <taxon>Tremellales</taxon>
        <taxon>Bulleribasidiaceae</taxon>
        <taxon>Dioszegia</taxon>
    </lineage>
</organism>
<evidence type="ECO:0000256" key="5">
    <source>
        <dbReference type="ARBA" id="ARBA00013246"/>
    </source>
</evidence>
<keyword evidence="8" id="KW-0863">Zinc-finger</keyword>
<dbReference type="Gene3D" id="2.60.120.650">
    <property type="entry name" value="Cupin"/>
    <property type="match status" value="1"/>
</dbReference>
<evidence type="ECO:0000256" key="16">
    <source>
        <dbReference type="ARBA" id="ARBA00023242"/>
    </source>
</evidence>
<dbReference type="SUPFAM" id="SSF51197">
    <property type="entry name" value="Clavaminate synthase-like"/>
    <property type="match status" value="1"/>
</dbReference>
<dbReference type="GO" id="GO:0008270">
    <property type="term" value="F:zinc ion binding"/>
    <property type="evidence" value="ECO:0007669"/>
    <property type="project" value="UniProtKB-KW"/>
</dbReference>
<proteinExistence type="inferred from homology"/>
<dbReference type="InterPro" id="IPR003347">
    <property type="entry name" value="JmjC_dom"/>
</dbReference>
<keyword evidence="14" id="KW-0805">Transcription regulation</keyword>
<sequence length="771" mass="85997">MAETQTDAERCPICPASGPPTRNKPVGDGAPLDDNNDELYWIACSKCETWYHSTCLVQGSETHRSTIPDVVMASLGDHQGAWTNWTAWIDKWYCRTCLDFSVSPENPRPPRHPFKATVKSGCPPKPGAPSVKKAKGRSPHASQSPAPSKRPRLSSSQPGDENARPKRKAAENAPDYHAWNHGIPTPTGNWLKLIQEPEKYGADIRIGDFPQVSGELMSKDWLESDAVGAVSPMTFYGPDRRPMIVRPEQGGIEGMGGKLPDANLTVSDVAEQLGRNHTVDVIDVASQTSSQWNLGKWAEYFKASSEADWNGKVYNIISLEITGTPLAKKVTPPRIVREIDWVDNYWHFEGGRKKAIAAAQKEGGPEKDGSLLTQDGDGWVQDKAKAGAKWPKVQLYCLMGIKGSWTDWHVDFAASSVYYSIHTGSKVFYFIKPTEHNLKMYAQWSGDADMQQTKWLGDLCEGGVEKCTLVAGDTMIIPAGYIHAVYTPVNTIVFGGNFLHSYSIPTQLRLRQIEIDTKVPQRFRFPFLDKMVWYVAERYCADLRQLRAYRAKPPANPLSPPHIVVLRGLVVLADFLQSQIDILDDGEAEDKKKKLVHERIPGDVVRDAPGLARELKWRVEREVPEGERTVPVKKEVQVEVKEVKVPTKRRTMEDKTTARAARTTGFRSRPWDPATSYPVETGEVHSFAPRPAQDGTPGEVEPVHITTETFRQTMKRQYGLVGDKTVIEEKEVILTERRYIWGNEAKGVKDEEGAEPPAVPAVAQAEAMQTE</sequence>
<feature type="region of interest" description="Disordered" evidence="19">
    <location>
        <begin position="104"/>
        <end position="181"/>
    </location>
</feature>
<evidence type="ECO:0000256" key="19">
    <source>
        <dbReference type="SAM" id="MobiDB-lite"/>
    </source>
</evidence>
<evidence type="ECO:0000313" key="22">
    <source>
        <dbReference type="Proteomes" id="UP001164286"/>
    </source>
</evidence>
<protein>
    <recommendedName>
        <fullName evidence="6">JmjC domain-containing histone demethylation protein 1</fullName>
        <ecNumber evidence="5">1.14.11.27</ecNumber>
    </recommendedName>
    <alternativeName>
        <fullName evidence="17">[Histone-H3]-lysine-36 demethylase 1</fullName>
    </alternativeName>
</protein>
<keyword evidence="12" id="KW-0560">Oxidoreductase</keyword>
<dbReference type="InterPro" id="IPR019786">
    <property type="entry name" value="Zinc_finger_PHD-type_CS"/>
</dbReference>
<dbReference type="Proteomes" id="UP001164286">
    <property type="component" value="Unassembled WGS sequence"/>
</dbReference>
<evidence type="ECO:0000256" key="6">
    <source>
        <dbReference type="ARBA" id="ARBA00015153"/>
    </source>
</evidence>
<dbReference type="InterPro" id="IPR001965">
    <property type="entry name" value="Znf_PHD"/>
</dbReference>
<dbReference type="SMART" id="SM00558">
    <property type="entry name" value="JmjC"/>
    <property type="match status" value="1"/>
</dbReference>